<evidence type="ECO:0000313" key="3">
    <source>
        <dbReference type="Proteomes" id="UP000465601"/>
    </source>
</evidence>
<name>A0A833HS39_9FIRM</name>
<dbReference type="PANTHER" id="PTHR32432:SF3">
    <property type="entry name" value="ETHANOLAMINE UTILIZATION PROTEIN EUTJ"/>
    <property type="match status" value="1"/>
</dbReference>
<feature type="domain" description="SHS2" evidence="1">
    <location>
        <begin position="12"/>
        <end position="208"/>
    </location>
</feature>
<dbReference type="RefSeq" id="WP_151864410.1">
    <property type="nucleotide sequence ID" value="NZ_WBZB01000004.1"/>
</dbReference>
<gene>
    <name evidence="2" type="ORF">F8153_00615</name>
</gene>
<protein>
    <submittedName>
        <fullName evidence="2">Cell division protein FtsA</fullName>
    </submittedName>
</protein>
<dbReference type="Pfam" id="PF14450">
    <property type="entry name" value="FtsA"/>
    <property type="match status" value="1"/>
</dbReference>
<dbReference type="SUPFAM" id="SSF53067">
    <property type="entry name" value="Actin-like ATPase domain"/>
    <property type="match status" value="2"/>
</dbReference>
<dbReference type="InterPro" id="IPR050696">
    <property type="entry name" value="FtsA/MreB"/>
</dbReference>
<dbReference type="EMBL" id="WBZB01000004">
    <property type="protein sequence ID" value="KAB3533085.1"/>
    <property type="molecule type" value="Genomic_DNA"/>
</dbReference>
<accession>A0A833HS39</accession>
<keyword evidence="2" id="KW-0131">Cell cycle</keyword>
<sequence>MNKDNLHNSSLVFALDIGTRSVVGLLGKLEGKKLVVHHSAMEFHQKRAMFDGQIHDIEGVVEIVSKVKAQLEEKSGQKLKDVAIAAAGRALKTCRVEVVKELDEAKAIDKHLLDSIEIEGLQMAQMKLEEEAVELTNYYCAGHTIVNYHLNDGLMTNPIGHRGKKLRVDLIATFLPYIVVESLYTVIEKSGLNVHYMTLEPIAAIEVAVPNNVRLLNIAMVDIGAGTSDIAITKDGAVIAYGMTSTAGDEITEAIAKEYLLDFDNAEKLKCNLLKEEYQHFNDILGIERRVSTDEILDRVEGAISAIAKDIASTIIKQNGKAPSVVFLIGGGSQIPRLPGILADMLDIPKERVAVRTTEIIQNLEGGQLPVSGPEGITPVGILTKAIDSKAADFIEITVNKQKVKLFQTKELKVSDALAIISFNPRDLMPKRGKSLKVTINGIEKNLYGEYGEVAKVFLNNDITSLDAKIKNEDYITIIPAKAGKDAKATLRDLINLEPKIKVNDSRFNKLYDLKVNRKGAEGWQPLRDGDIITYREINTVADLCRFLDIDSNSKEICIKDQLVDANEPIMADAEIIIKEKPQEKPVEEEQKTAASTSNKDVMVILYNGNPLVIDKPHKDLIFVDIFNYIDFNRNKVMGKLVLKHNGGPADYMAPLRDGDSVEVRWE</sequence>
<dbReference type="InterPro" id="IPR003494">
    <property type="entry name" value="SHS2_FtsA"/>
</dbReference>
<reference evidence="2 3" key="1">
    <citation type="submission" date="2019-10" db="EMBL/GenBank/DDBJ databases">
        <title>Alkaliphilus serpentinus sp. nov. and Alkaliphilus pronyensis sp. nov., two novel anaerobic alkaliphilic species isolated from the serpentinized-hosted hydrothermal field of the Prony Bay (New Caledonia).</title>
        <authorList>
            <person name="Postec A."/>
        </authorList>
    </citation>
    <scope>NUCLEOTIDE SEQUENCE [LARGE SCALE GENOMIC DNA]</scope>
    <source>
        <strain evidence="2 3">LacT</strain>
    </source>
</reference>
<dbReference type="AlphaFoldDB" id="A0A833HS39"/>
<dbReference type="CDD" id="cd24004">
    <property type="entry name" value="ASKHA_NBD_PilM-like"/>
    <property type="match status" value="1"/>
</dbReference>
<dbReference type="Gene3D" id="3.30.420.40">
    <property type="match status" value="2"/>
</dbReference>
<proteinExistence type="predicted"/>
<evidence type="ECO:0000313" key="2">
    <source>
        <dbReference type="EMBL" id="KAB3533085.1"/>
    </source>
</evidence>
<keyword evidence="2" id="KW-0132">Cell division</keyword>
<dbReference type="OrthoDB" id="9768127at2"/>
<dbReference type="GO" id="GO:0051301">
    <property type="term" value="P:cell division"/>
    <property type="evidence" value="ECO:0007669"/>
    <property type="project" value="UniProtKB-KW"/>
</dbReference>
<organism evidence="2 3">
    <name type="scientific">Alkaliphilus serpentinus</name>
    <dbReference type="NCBI Taxonomy" id="1482731"/>
    <lineage>
        <taxon>Bacteria</taxon>
        <taxon>Bacillati</taxon>
        <taxon>Bacillota</taxon>
        <taxon>Clostridia</taxon>
        <taxon>Peptostreptococcales</taxon>
        <taxon>Natronincolaceae</taxon>
        <taxon>Alkaliphilus</taxon>
    </lineage>
</organism>
<dbReference type="PANTHER" id="PTHR32432">
    <property type="entry name" value="CELL DIVISION PROTEIN FTSA-RELATED"/>
    <property type="match status" value="1"/>
</dbReference>
<dbReference type="Proteomes" id="UP000465601">
    <property type="component" value="Unassembled WGS sequence"/>
</dbReference>
<dbReference type="InterPro" id="IPR043129">
    <property type="entry name" value="ATPase_NBD"/>
</dbReference>
<comment type="caution">
    <text evidence="2">The sequence shown here is derived from an EMBL/GenBank/DDBJ whole genome shotgun (WGS) entry which is preliminary data.</text>
</comment>
<evidence type="ECO:0000259" key="1">
    <source>
        <dbReference type="SMART" id="SM00842"/>
    </source>
</evidence>
<dbReference type="SMART" id="SM00842">
    <property type="entry name" value="FtsA"/>
    <property type="match status" value="1"/>
</dbReference>
<keyword evidence="3" id="KW-1185">Reference proteome</keyword>